<gene>
    <name evidence="7" type="ORF">Dbus_chr3Rg605</name>
</gene>
<feature type="transmembrane region" description="Helical" evidence="5">
    <location>
        <begin position="591"/>
        <end position="609"/>
    </location>
</feature>
<evidence type="ECO:0000313" key="7">
    <source>
        <dbReference type="EMBL" id="ALC45855.1"/>
    </source>
</evidence>
<keyword evidence="4 5" id="KW-0472">Membrane</keyword>
<feature type="transmembrane region" description="Helical" evidence="5">
    <location>
        <begin position="531"/>
        <end position="552"/>
    </location>
</feature>
<keyword evidence="2 5" id="KW-0812">Transmembrane</keyword>
<evidence type="ECO:0000259" key="6">
    <source>
        <dbReference type="PROSITE" id="PS50850"/>
    </source>
</evidence>
<accession>A0A0M4ESZ3</accession>
<evidence type="ECO:0000313" key="8">
    <source>
        <dbReference type="Proteomes" id="UP000494163"/>
    </source>
</evidence>
<organism evidence="7 8">
    <name type="scientific">Drosophila busckii</name>
    <name type="common">Fruit fly</name>
    <dbReference type="NCBI Taxonomy" id="30019"/>
    <lineage>
        <taxon>Eukaryota</taxon>
        <taxon>Metazoa</taxon>
        <taxon>Ecdysozoa</taxon>
        <taxon>Arthropoda</taxon>
        <taxon>Hexapoda</taxon>
        <taxon>Insecta</taxon>
        <taxon>Pterygota</taxon>
        <taxon>Neoptera</taxon>
        <taxon>Endopterygota</taxon>
        <taxon>Diptera</taxon>
        <taxon>Brachycera</taxon>
        <taxon>Muscomorpha</taxon>
        <taxon>Ephydroidea</taxon>
        <taxon>Drosophilidae</taxon>
        <taxon>Drosophila</taxon>
    </lineage>
</organism>
<feature type="transmembrane region" description="Helical" evidence="5">
    <location>
        <begin position="653"/>
        <end position="673"/>
    </location>
</feature>
<dbReference type="EMBL" id="CP012526">
    <property type="protein sequence ID" value="ALC45855.1"/>
    <property type="molecule type" value="Genomic_DNA"/>
</dbReference>
<proteinExistence type="predicted"/>
<dbReference type="PANTHER" id="PTHR24064">
    <property type="entry name" value="SOLUTE CARRIER FAMILY 22 MEMBER"/>
    <property type="match status" value="1"/>
</dbReference>
<dbReference type="Gene3D" id="1.20.1250.20">
    <property type="entry name" value="MFS general substrate transporter like domains"/>
    <property type="match status" value="1"/>
</dbReference>
<evidence type="ECO:0000256" key="1">
    <source>
        <dbReference type="ARBA" id="ARBA00004141"/>
    </source>
</evidence>
<dbReference type="InterPro" id="IPR036259">
    <property type="entry name" value="MFS_trans_sf"/>
</dbReference>
<dbReference type="Pfam" id="PF00083">
    <property type="entry name" value="Sugar_tr"/>
    <property type="match status" value="1"/>
</dbReference>
<feature type="transmembrane region" description="Helical" evidence="5">
    <location>
        <begin position="414"/>
        <end position="435"/>
    </location>
</feature>
<reference evidence="7 8" key="1">
    <citation type="submission" date="2015-08" db="EMBL/GenBank/DDBJ databases">
        <title>Ancestral chromatin configuration constrains chromatin evolution on differentiating sex chromosomes in Drosophila.</title>
        <authorList>
            <person name="Zhou Q."/>
            <person name="Bachtrog D."/>
        </authorList>
    </citation>
    <scope>NUCLEOTIDE SEQUENCE [LARGE SCALE GENOMIC DNA]</scope>
    <source>
        <tissue evidence="7">Whole larvae</tissue>
    </source>
</reference>
<feature type="transmembrane region" description="Helical" evidence="5">
    <location>
        <begin position="302"/>
        <end position="321"/>
    </location>
</feature>
<dbReference type="Proteomes" id="UP000494163">
    <property type="component" value="Chromosome 3R"/>
</dbReference>
<evidence type="ECO:0000256" key="5">
    <source>
        <dbReference type="SAM" id="Phobius"/>
    </source>
</evidence>
<dbReference type="GO" id="GO:0016020">
    <property type="term" value="C:membrane"/>
    <property type="evidence" value="ECO:0007669"/>
    <property type="project" value="UniProtKB-SubCell"/>
</dbReference>
<keyword evidence="8" id="KW-1185">Reference proteome</keyword>
<sequence length="738" mass="81372">MSDKIDKLMLKVIKKDLLKPPSGNQTLLNKMFCSNKVKSTQQLNAVKTKTGASYELKYEAEPQVETHEHTGKLLPKRSKSNTEIPAHVKITTLKRASITPATSPNPLQSASKTDNRCVDNKAVMAKGPWLCLRCGVGFPINIPSYADLRRHLSNVHNEVINPALCEKCGWRFGTEQSVVCSCGDAGRYQYLMLLLLGYIAFTSTVHYYSQNIIGFVPQHWCFHEQLADRSFDQIAAVYAAYGKAASCTRLESVEFVDGSDAAPRVTLSNQTCERWIYKYDYGFRSMNAELNWVCQHAYKARIGQSLFFIGSLLGTFIFGMLGDRIGRVRAVILANQCGFVGDFLTTYASNLTQFSAFRCISGFAATANYYLMFILVLEYLAPRLRNLALAGTLGLCCCLGGLVAPWLSVLAGNWRIYLTFSALLQLIVALFYFVVQESAQWLITRNNVEGAIARLKHIAHFNGRQVPAADFEAFRVHCASKSTPQSQQQQKATLLDLLQLPHLRRTALIVVFTFMLTSLSFNTISRNVEGLGLSPFVIFSLFAVVVVPSGFLQGALQSRLGRKATCFLAFLTTGLLSFGLALALSNEQNNATLLLLFALPTRLGISMCYTGTSQYCSELLPTCVRSRGMATAHLAAAAASFSSPYLIHLGTSFAAAPPFILTALLLVAAFSTLQLPETNNRQLPITLAEGEAFGKGESMLSFDCWRPHDDDLDKQPAEQLKLQQRQTTEIAAEAEVAA</sequence>
<feature type="domain" description="Major facilitator superfamily (MFS) profile" evidence="6">
    <location>
        <begin position="195"/>
        <end position="680"/>
    </location>
</feature>
<dbReference type="PROSITE" id="PS50850">
    <property type="entry name" value="MFS"/>
    <property type="match status" value="1"/>
</dbReference>
<feature type="transmembrane region" description="Helical" evidence="5">
    <location>
        <begin position="387"/>
        <end position="408"/>
    </location>
</feature>
<feature type="transmembrane region" description="Helical" evidence="5">
    <location>
        <begin position="507"/>
        <end position="525"/>
    </location>
</feature>
<dbReference type="GO" id="GO:0022857">
    <property type="term" value="F:transmembrane transporter activity"/>
    <property type="evidence" value="ECO:0007669"/>
    <property type="project" value="InterPro"/>
</dbReference>
<dbReference type="AlphaFoldDB" id="A0A0M4ESZ3"/>
<evidence type="ECO:0000256" key="3">
    <source>
        <dbReference type="ARBA" id="ARBA00022989"/>
    </source>
</evidence>
<comment type="subcellular location">
    <subcellularLocation>
        <location evidence="1">Membrane</location>
        <topology evidence="1">Multi-pass membrane protein</topology>
    </subcellularLocation>
</comment>
<evidence type="ECO:0000256" key="4">
    <source>
        <dbReference type="ARBA" id="ARBA00023136"/>
    </source>
</evidence>
<feature type="transmembrane region" description="Helical" evidence="5">
    <location>
        <begin position="564"/>
        <end position="585"/>
    </location>
</feature>
<evidence type="ECO:0000256" key="2">
    <source>
        <dbReference type="ARBA" id="ARBA00022692"/>
    </source>
</evidence>
<protein>
    <submittedName>
        <fullName evidence="7">CG14857</fullName>
    </submittedName>
</protein>
<name>A0A0M4ESZ3_DROBS</name>
<dbReference type="InterPro" id="IPR005828">
    <property type="entry name" value="MFS_sugar_transport-like"/>
</dbReference>
<feature type="transmembrane region" description="Helical" evidence="5">
    <location>
        <begin position="360"/>
        <end position="380"/>
    </location>
</feature>
<dbReference type="SUPFAM" id="SSF103473">
    <property type="entry name" value="MFS general substrate transporter"/>
    <property type="match status" value="1"/>
</dbReference>
<dbReference type="InterPro" id="IPR020846">
    <property type="entry name" value="MFS_dom"/>
</dbReference>
<keyword evidence="3 5" id="KW-1133">Transmembrane helix</keyword>
<dbReference type="OrthoDB" id="10069414at2759"/>
<dbReference type="STRING" id="30019.A0A0M4ESZ3"/>